<protein>
    <recommendedName>
        <fullName evidence="3">Reverse transcriptase domain-containing protein</fullName>
    </recommendedName>
</protein>
<gene>
    <name evidence="1" type="ORF">U9M48_018867</name>
</gene>
<proteinExistence type="predicted"/>
<dbReference type="SUPFAM" id="SSF56672">
    <property type="entry name" value="DNA/RNA polymerases"/>
    <property type="match status" value="1"/>
</dbReference>
<evidence type="ECO:0000313" key="1">
    <source>
        <dbReference type="EMBL" id="WVZ70181.1"/>
    </source>
</evidence>
<evidence type="ECO:0008006" key="3">
    <source>
        <dbReference type="Google" id="ProtNLM"/>
    </source>
</evidence>
<dbReference type="InterPro" id="IPR043502">
    <property type="entry name" value="DNA/RNA_pol_sf"/>
</dbReference>
<dbReference type="PANTHER" id="PTHR33116:SF87">
    <property type="entry name" value="OS01G0158850 PROTEIN"/>
    <property type="match status" value="1"/>
</dbReference>
<keyword evidence="2" id="KW-1185">Reference proteome</keyword>
<dbReference type="EMBL" id="CP144748">
    <property type="protein sequence ID" value="WVZ70181.1"/>
    <property type="molecule type" value="Genomic_DNA"/>
</dbReference>
<reference evidence="1 2" key="1">
    <citation type="submission" date="2024-02" db="EMBL/GenBank/DDBJ databases">
        <title>High-quality chromosome-scale genome assembly of Pensacola bahiagrass (Paspalum notatum Flugge var. saurae).</title>
        <authorList>
            <person name="Vega J.M."/>
            <person name="Podio M."/>
            <person name="Orjuela J."/>
            <person name="Siena L.A."/>
            <person name="Pessino S.C."/>
            <person name="Combes M.C."/>
            <person name="Mariac C."/>
            <person name="Albertini E."/>
            <person name="Pupilli F."/>
            <person name="Ortiz J.P.A."/>
            <person name="Leblanc O."/>
        </authorList>
    </citation>
    <scope>NUCLEOTIDE SEQUENCE [LARGE SCALE GENOMIC DNA]</scope>
    <source>
        <strain evidence="1">R1</strain>
        <tissue evidence="1">Leaf</tissue>
    </source>
</reference>
<accession>A0AAQ3WQW1</accession>
<dbReference type="PANTHER" id="PTHR33116">
    <property type="entry name" value="REVERSE TRANSCRIPTASE ZINC-BINDING DOMAIN-CONTAINING PROTEIN-RELATED-RELATED"/>
    <property type="match status" value="1"/>
</dbReference>
<evidence type="ECO:0000313" key="2">
    <source>
        <dbReference type="Proteomes" id="UP001341281"/>
    </source>
</evidence>
<dbReference type="Proteomes" id="UP001341281">
    <property type="component" value="Chromosome 04"/>
</dbReference>
<name>A0AAQ3WQW1_PASNO</name>
<organism evidence="1 2">
    <name type="scientific">Paspalum notatum var. saurae</name>
    <dbReference type="NCBI Taxonomy" id="547442"/>
    <lineage>
        <taxon>Eukaryota</taxon>
        <taxon>Viridiplantae</taxon>
        <taxon>Streptophyta</taxon>
        <taxon>Embryophyta</taxon>
        <taxon>Tracheophyta</taxon>
        <taxon>Spermatophyta</taxon>
        <taxon>Magnoliopsida</taxon>
        <taxon>Liliopsida</taxon>
        <taxon>Poales</taxon>
        <taxon>Poaceae</taxon>
        <taxon>PACMAD clade</taxon>
        <taxon>Panicoideae</taxon>
        <taxon>Andropogonodae</taxon>
        <taxon>Paspaleae</taxon>
        <taxon>Paspalinae</taxon>
        <taxon>Paspalum</taxon>
    </lineage>
</organism>
<dbReference type="AlphaFoldDB" id="A0AAQ3WQW1"/>
<sequence>MTFILEIYLCSASILRYIYWLPKSQEAIKIEQYRIIFFQNVSFKIFTKVATNRINKVARKVIRPSQTAFLPGRFILEGATVLHETVHEMHRKKLSGDIFKVDVQQTLRMKRFSPLWCQWVQHFLPRGSVAVKVNSKIGRYFQEKKVYDKYADDTILSIQDDLVQAKTLKILLCMFEQRLGLKINFHKSELYYFGKANDRGDQYSQILGCGVDKYPFKYLGIPMNFKKLNNKDWRIPMNQAYFGKVTIIEKMQTNKMGSFMSSKGPRGLGILNLEARNACLLCKWLYKLINEDGLWQQLLRKKYFKNKTIGEKKISLWIFLLFKFTMAYKQDFERTSGKFTIKKQYPSLFNIVMKKNSLVAHVLSTNSLNISLRRALVGDKFIKWNELVARVAHVQLDGHHDKAVWSLTKHGQFTVKSFYNFLVNQIALPMNNK</sequence>